<dbReference type="PANTHER" id="PTHR12128">
    <property type="entry name" value="DIHYDRODIPICOLINATE SYNTHASE"/>
    <property type="match status" value="1"/>
</dbReference>
<keyword evidence="7" id="KW-1185">Reference proteome</keyword>
<evidence type="ECO:0000256" key="1">
    <source>
        <dbReference type="ARBA" id="ARBA00007592"/>
    </source>
</evidence>
<dbReference type="Proteomes" id="UP001321506">
    <property type="component" value="Unassembled WGS sequence"/>
</dbReference>
<evidence type="ECO:0000256" key="4">
    <source>
        <dbReference type="PIRSR" id="PIRSR001365-1"/>
    </source>
</evidence>
<evidence type="ECO:0000256" key="3">
    <source>
        <dbReference type="PIRNR" id="PIRNR001365"/>
    </source>
</evidence>
<feature type="active site" description="Proton donor/acceptor" evidence="4">
    <location>
        <position position="140"/>
    </location>
</feature>
<dbReference type="Gene3D" id="3.20.20.70">
    <property type="entry name" value="Aldolase class I"/>
    <property type="match status" value="1"/>
</dbReference>
<dbReference type="PIRSF" id="PIRSF001365">
    <property type="entry name" value="DHDPS"/>
    <property type="match status" value="1"/>
</dbReference>
<accession>A0AAW6T6W5</accession>
<dbReference type="GO" id="GO:0008747">
    <property type="term" value="F:N-acetylneuraminate lyase activity"/>
    <property type="evidence" value="ECO:0007669"/>
    <property type="project" value="UniProtKB-EC"/>
</dbReference>
<evidence type="ECO:0000256" key="2">
    <source>
        <dbReference type="ARBA" id="ARBA00023239"/>
    </source>
</evidence>
<dbReference type="SMART" id="SM01130">
    <property type="entry name" value="DHDPS"/>
    <property type="match status" value="1"/>
</dbReference>
<name>A0AAW6T6W5_9MICO</name>
<dbReference type="Pfam" id="PF00701">
    <property type="entry name" value="DHDPS"/>
    <property type="match status" value="1"/>
</dbReference>
<proteinExistence type="inferred from homology"/>
<evidence type="ECO:0000256" key="5">
    <source>
        <dbReference type="PIRSR" id="PIRSR001365-2"/>
    </source>
</evidence>
<feature type="binding site" evidence="5">
    <location>
        <position position="53"/>
    </location>
    <ligand>
        <name>pyruvate</name>
        <dbReference type="ChEBI" id="CHEBI:15361"/>
    </ligand>
</feature>
<keyword evidence="2 3" id="KW-0456">Lyase</keyword>
<evidence type="ECO:0000313" key="6">
    <source>
        <dbReference type="EMBL" id="MDI2097840.1"/>
    </source>
</evidence>
<dbReference type="AlphaFoldDB" id="A0AAW6T6W5"/>
<reference evidence="6 7" key="1">
    <citation type="submission" date="2023-04" db="EMBL/GenBank/DDBJ databases">
        <title>Klugiella caeni sp. nov. isolated from the sludge of biochemical tank.</title>
        <authorList>
            <person name="Geng K."/>
        </authorList>
    </citation>
    <scope>NUCLEOTIDE SEQUENCE [LARGE SCALE GENOMIC DNA]</scope>
    <source>
        <strain evidence="6 7">YN-L-19</strain>
    </source>
</reference>
<dbReference type="EMBL" id="JASATX010000001">
    <property type="protein sequence ID" value="MDI2097840.1"/>
    <property type="molecule type" value="Genomic_DNA"/>
</dbReference>
<dbReference type="CDD" id="cd00408">
    <property type="entry name" value="DHDPS-like"/>
    <property type="match status" value="1"/>
</dbReference>
<dbReference type="EC" id="4.2.1.41" evidence="6"/>
<evidence type="ECO:0000313" key="7">
    <source>
        <dbReference type="Proteomes" id="UP001321506"/>
    </source>
</evidence>
<dbReference type="RefSeq" id="WP_281487618.1">
    <property type="nucleotide sequence ID" value="NZ_JASATX010000001.1"/>
</dbReference>
<protein>
    <submittedName>
        <fullName evidence="6">Dihydrodipicolinate synthase family protein</fullName>
        <ecNumber evidence="6">4.1.3.3</ecNumber>
        <ecNumber evidence="6">4.2.1.41</ecNumber>
        <ecNumber evidence="6">4.3.3.7</ecNumber>
    </submittedName>
</protein>
<dbReference type="GO" id="GO:0047448">
    <property type="term" value="F:5-dehydro-4-deoxyglucarate dehydratase activity"/>
    <property type="evidence" value="ECO:0007669"/>
    <property type="project" value="UniProtKB-EC"/>
</dbReference>
<dbReference type="GO" id="GO:0008840">
    <property type="term" value="F:4-hydroxy-tetrahydrodipicolinate synthase activity"/>
    <property type="evidence" value="ECO:0007669"/>
    <property type="project" value="UniProtKB-EC"/>
</dbReference>
<dbReference type="InterPro" id="IPR002220">
    <property type="entry name" value="DapA-like"/>
</dbReference>
<gene>
    <name evidence="6" type="ORF">QF206_02515</name>
</gene>
<sequence length="306" mass="31821">MKSANSAAEPLRGLSAFPLTPIADHRVDETAYARIVGRLAAARVDTITALGSTGSYAYLTRAERARVAALAVEHAGATPVVVGIGALRTEHVLEHAADAEAAGAAALLLAPMTYQALTADDVYGLFDDVTSAVSLPVILYDNPGTTHFAFTEELYAAIARLPRVTSIKIPALPADSAAAADRVQRLRQVLPAHVTIGVSGDASAATGLSAGCDAWYSVIAGTLPEPALAITRAAQAGRADEAAALSARLAPLWELFAEHGSLRVTAAIAEHLDLARPYCLPLPIKGLGDADRRRVARVVEELGLGR</sequence>
<dbReference type="SUPFAM" id="SSF51569">
    <property type="entry name" value="Aldolase"/>
    <property type="match status" value="1"/>
</dbReference>
<organism evidence="6 7">
    <name type="scientific">Ruicaihuangia caeni</name>
    <dbReference type="NCBI Taxonomy" id="3042517"/>
    <lineage>
        <taxon>Bacteria</taxon>
        <taxon>Bacillati</taxon>
        <taxon>Actinomycetota</taxon>
        <taxon>Actinomycetes</taxon>
        <taxon>Micrococcales</taxon>
        <taxon>Microbacteriaceae</taxon>
        <taxon>Ruicaihuangia</taxon>
    </lineage>
</organism>
<dbReference type="PANTHER" id="PTHR12128:SF66">
    <property type="entry name" value="4-HYDROXY-2-OXOGLUTARATE ALDOLASE, MITOCHONDRIAL"/>
    <property type="match status" value="1"/>
</dbReference>
<dbReference type="GO" id="GO:0005829">
    <property type="term" value="C:cytosol"/>
    <property type="evidence" value="ECO:0007669"/>
    <property type="project" value="TreeGrafter"/>
</dbReference>
<dbReference type="EC" id="4.3.3.7" evidence="6"/>
<dbReference type="InterPro" id="IPR013785">
    <property type="entry name" value="Aldolase_TIM"/>
</dbReference>
<comment type="caution">
    <text evidence="6">The sequence shown here is derived from an EMBL/GenBank/DDBJ whole genome shotgun (WGS) entry which is preliminary data.</text>
</comment>
<dbReference type="PRINTS" id="PR00146">
    <property type="entry name" value="DHPICSNTHASE"/>
</dbReference>
<feature type="active site" description="Schiff-base intermediate with substrate" evidence="4">
    <location>
        <position position="168"/>
    </location>
</feature>
<comment type="similarity">
    <text evidence="1 3">Belongs to the DapA family.</text>
</comment>
<dbReference type="EC" id="4.1.3.3" evidence="6"/>